<feature type="domain" description="Baseplate protein J-like barrel" evidence="1">
    <location>
        <begin position="95"/>
        <end position="189"/>
    </location>
</feature>
<evidence type="ECO:0000313" key="3">
    <source>
        <dbReference type="EMBL" id="PXX42206.1"/>
    </source>
</evidence>
<dbReference type="Pfam" id="PF04865">
    <property type="entry name" value="Baseplate_J"/>
    <property type="match status" value="1"/>
</dbReference>
<name>A0A318JEV8_9NEIS</name>
<dbReference type="PANTHER" id="PTHR37829:SF3">
    <property type="entry name" value="PROTEIN JAYE-RELATED"/>
    <property type="match status" value="1"/>
</dbReference>
<organism evidence="3 4">
    <name type="scientific">Aquitalea magnusonii</name>
    <dbReference type="NCBI Taxonomy" id="332411"/>
    <lineage>
        <taxon>Bacteria</taxon>
        <taxon>Pseudomonadati</taxon>
        <taxon>Pseudomonadota</taxon>
        <taxon>Betaproteobacteria</taxon>
        <taxon>Neisseriales</taxon>
        <taxon>Chromobacteriaceae</taxon>
        <taxon>Aquitalea</taxon>
    </lineage>
</organism>
<dbReference type="AlphaFoldDB" id="A0A318JEV8"/>
<gene>
    <name evidence="3" type="ORF">DFR38_1203</name>
</gene>
<dbReference type="Pfam" id="PF26079">
    <property type="entry name" value="Baseplate_J_C"/>
    <property type="match status" value="1"/>
</dbReference>
<sequence>MATMNIKTWPILVRDHVTAIQARAAGLVDATIGSLIRAVAESNSSVVQWLQQLIVTLLATTRAATSAGADLDSWMGDFGFIRLSAVQSTGLVTFARFSSTGQAVVPVGTVVQTADGTQQFSVIVDTTNPAYSAAFGGYVVAVGVSSITVPVQANTAGAAGNALAGAVTQITGALPGIDTVTNTNAFANGTDPETDAAFRARFVLWIASLSKSTKAAIAYAITSLQQGVSYTLTENQDINGNAVAGYFTAVIDDGSGSPSSTFLASAANAIEAVRPFTVSYGVFGPQIVTANVAMTLTVDPAATRAAVVALVASALQTYIAGLKLGQLLPFTQLAAVAYGASPYVLNVSAVTLNGGTSDLAATSRQVIRAGALTVS</sequence>
<evidence type="ECO:0000259" key="2">
    <source>
        <dbReference type="Pfam" id="PF26079"/>
    </source>
</evidence>
<evidence type="ECO:0000259" key="1">
    <source>
        <dbReference type="Pfam" id="PF04865"/>
    </source>
</evidence>
<comment type="caution">
    <text evidence="3">The sequence shown here is derived from an EMBL/GenBank/DDBJ whole genome shotgun (WGS) entry which is preliminary data.</text>
</comment>
<reference evidence="3 4" key="1">
    <citation type="submission" date="2018-05" db="EMBL/GenBank/DDBJ databases">
        <title>Genomic Encyclopedia of Type Strains, Phase IV (KMG-IV): sequencing the most valuable type-strain genomes for metagenomic binning, comparative biology and taxonomic classification.</title>
        <authorList>
            <person name="Goeker M."/>
        </authorList>
    </citation>
    <scope>NUCLEOTIDE SEQUENCE [LARGE SCALE GENOMIC DNA]</scope>
    <source>
        <strain evidence="3 4">DSM 25134</strain>
    </source>
</reference>
<dbReference type="InterPro" id="IPR006949">
    <property type="entry name" value="Barrel_Baseplate_J-like"/>
</dbReference>
<feature type="domain" description="Baseplate J-like C-terminal" evidence="2">
    <location>
        <begin position="291"/>
        <end position="375"/>
    </location>
</feature>
<dbReference type="EMBL" id="QJKC01000020">
    <property type="protein sequence ID" value="PXX42206.1"/>
    <property type="molecule type" value="Genomic_DNA"/>
</dbReference>
<accession>A0A318JEV8</accession>
<dbReference type="InterPro" id="IPR052399">
    <property type="entry name" value="Phage_Baseplate_Assmbl_Protein"/>
</dbReference>
<dbReference type="InterPro" id="IPR058530">
    <property type="entry name" value="Baseplate_J-like_C"/>
</dbReference>
<dbReference type="PANTHER" id="PTHR37829">
    <property type="entry name" value="PHAGE-LIKE ELEMENT PBSX PROTEIN XKDT"/>
    <property type="match status" value="1"/>
</dbReference>
<dbReference type="OrthoDB" id="7012887at2"/>
<protein>
    <submittedName>
        <fullName evidence="3">Putative phage protein gp47/JayE</fullName>
    </submittedName>
</protein>
<keyword evidence="4" id="KW-1185">Reference proteome</keyword>
<evidence type="ECO:0000313" key="4">
    <source>
        <dbReference type="Proteomes" id="UP000248395"/>
    </source>
</evidence>
<dbReference type="RefSeq" id="WP_059284920.1">
    <property type="nucleotide sequence ID" value="NZ_LNQU01000010.1"/>
</dbReference>
<proteinExistence type="predicted"/>
<dbReference type="Proteomes" id="UP000248395">
    <property type="component" value="Unassembled WGS sequence"/>
</dbReference>